<comment type="caution">
    <text evidence="1">The sequence shown here is derived from an EMBL/GenBank/DDBJ whole genome shotgun (WGS) entry which is preliminary data.</text>
</comment>
<accession>K9GH46</accession>
<gene>
    <name evidence="1" type="ORF">PDIP_15260</name>
</gene>
<dbReference type="KEGG" id="pdp:PDIP_15260"/>
<dbReference type="AlphaFoldDB" id="K9GH46"/>
<evidence type="ECO:0000313" key="1">
    <source>
        <dbReference type="EMBL" id="EKV20552.1"/>
    </source>
</evidence>
<organism evidence="1 2">
    <name type="scientific">Penicillium digitatum (strain Pd1 / CECT 20795)</name>
    <name type="common">Green mold</name>
    <dbReference type="NCBI Taxonomy" id="1170230"/>
    <lineage>
        <taxon>Eukaryota</taxon>
        <taxon>Fungi</taxon>
        <taxon>Dikarya</taxon>
        <taxon>Ascomycota</taxon>
        <taxon>Pezizomycotina</taxon>
        <taxon>Eurotiomycetes</taxon>
        <taxon>Eurotiomycetidae</taxon>
        <taxon>Eurotiales</taxon>
        <taxon>Aspergillaceae</taxon>
        <taxon>Penicillium</taxon>
    </lineage>
</organism>
<dbReference type="EMBL" id="AKCU01000111">
    <property type="protein sequence ID" value="EKV20552.1"/>
    <property type="molecule type" value="Genomic_DNA"/>
</dbReference>
<dbReference type="Proteomes" id="UP000009886">
    <property type="component" value="Unassembled WGS sequence"/>
</dbReference>
<protein>
    <submittedName>
        <fullName evidence="1">Uncharacterized protein</fullName>
    </submittedName>
</protein>
<sequence length="60" mass="6719">MPEVPVEPALLGAGLVWLSDSWSVWNSVVLIATRSLHQGIQTESSRRNRCSRRGRESGRE</sequence>
<evidence type="ECO:0000313" key="2">
    <source>
        <dbReference type="Proteomes" id="UP000009886"/>
    </source>
</evidence>
<dbReference type="HOGENOM" id="CLU_2942509_0_0_1"/>
<name>K9GH46_PEND1</name>
<dbReference type="VEuPathDB" id="FungiDB:PDIP_15260"/>
<reference evidence="2" key="1">
    <citation type="journal article" date="2012" name="BMC Genomics">
        <title>Genome sequence of the necrotrophic fungus Penicillium digitatum, the main postharvest pathogen of citrus.</title>
        <authorList>
            <person name="Marcet-Houben M."/>
            <person name="Ballester A.-R."/>
            <person name="de la Fuente B."/>
            <person name="Harries E."/>
            <person name="Marcos J.F."/>
            <person name="Gonzalez-Candelas L."/>
            <person name="Gabaldon T."/>
        </authorList>
    </citation>
    <scope>NUCLEOTIDE SEQUENCE [LARGE SCALE GENOMIC DNA]</scope>
    <source>
        <strain evidence="2">Pd1 / CECT 20795</strain>
    </source>
</reference>
<proteinExistence type="predicted"/>